<evidence type="ECO:0000313" key="2">
    <source>
        <dbReference type="Proteomes" id="UP000824469"/>
    </source>
</evidence>
<dbReference type="EMBL" id="JAHRHJ020000007">
    <property type="protein sequence ID" value="KAH9307425.1"/>
    <property type="molecule type" value="Genomic_DNA"/>
</dbReference>
<dbReference type="GO" id="GO:0006508">
    <property type="term" value="P:proteolysis"/>
    <property type="evidence" value="ECO:0007669"/>
    <property type="project" value="InterPro"/>
</dbReference>
<dbReference type="GO" id="GO:0005524">
    <property type="term" value="F:ATP binding"/>
    <property type="evidence" value="ECO:0007669"/>
    <property type="project" value="InterPro"/>
</dbReference>
<feature type="non-terminal residue" evidence="1">
    <location>
        <position position="79"/>
    </location>
</feature>
<accession>A0AA38FP69</accession>
<evidence type="ECO:0000313" key="1">
    <source>
        <dbReference type="EMBL" id="KAH9307425.1"/>
    </source>
</evidence>
<protein>
    <recommendedName>
        <fullName evidence="3">Peptidase M41 domain-containing protein</fullName>
    </recommendedName>
</protein>
<evidence type="ECO:0008006" key="3">
    <source>
        <dbReference type="Google" id="ProtNLM"/>
    </source>
</evidence>
<keyword evidence="2" id="KW-1185">Reference proteome</keyword>
<feature type="non-terminal residue" evidence="1">
    <location>
        <position position="1"/>
    </location>
</feature>
<dbReference type="GO" id="GO:0004176">
    <property type="term" value="F:ATP-dependent peptidase activity"/>
    <property type="evidence" value="ECO:0007669"/>
    <property type="project" value="InterPro"/>
</dbReference>
<comment type="caution">
    <text evidence="1">The sequence shown here is derived from an EMBL/GenBank/DDBJ whole genome shotgun (WGS) entry which is preliminary data.</text>
</comment>
<reference evidence="1 2" key="1">
    <citation type="journal article" date="2021" name="Nat. Plants">
        <title>The Taxus genome provides insights into paclitaxel biosynthesis.</title>
        <authorList>
            <person name="Xiong X."/>
            <person name="Gou J."/>
            <person name="Liao Q."/>
            <person name="Li Y."/>
            <person name="Zhou Q."/>
            <person name="Bi G."/>
            <person name="Li C."/>
            <person name="Du R."/>
            <person name="Wang X."/>
            <person name="Sun T."/>
            <person name="Guo L."/>
            <person name="Liang H."/>
            <person name="Lu P."/>
            <person name="Wu Y."/>
            <person name="Zhang Z."/>
            <person name="Ro D.K."/>
            <person name="Shang Y."/>
            <person name="Huang S."/>
            <person name="Yan J."/>
        </authorList>
    </citation>
    <scope>NUCLEOTIDE SEQUENCE [LARGE SCALE GENOMIC DNA]</scope>
    <source>
        <strain evidence="1">Ta-2019</strain>
    </source>
</reference>
<dbReference type="SUPFAM" id="SSF140990">
    <property type="entry name" value="FtsH protease domain-like"/>
    <property type="match status" value="1"/>
</dbReference>
<dbReference type="Proteomes" id="UP000824469">
    <property type="component" value="Unassembled WGS sequence"/>
</dbReference>
<proteinExistence type="predicted"/>
<organism evidence="1 2">
    <name type="scientific">Taxus chinensis</name>
    <name type="common">Chinese yew</name>
    <name type="synonym">Taxus wallichiana var. chinensis</name>
    <dbReference type="NCBI Taxonomy" id="29808"/>
    <lineage>
        <taxon>Eukaryota</taxon>
        <taxon>Viridiplantae</taxon>
        <taxon>Streptophyta</taxon>
        <taxon>Embryophyta</taxon>
        <taxon>Tracheophyta</taxon>
        <taxon>Spermatophyta</taxon>
        <taxon>Pinopsida</taxon>
        <taxon>Pinidae</taxon>
        <taxon>Conifers II</taxon>
        <taxon>Cupressales</taxon>
        <taxon>Taxaceae</taxon>
        <taxon>Taxus</taxon>
    </lineage>
</organism>
<name>A0AA38FP69_TAXCH</name>
<dbReference type="InterPro" id="IPR037219">
    <property type="entry name" value="Peptidase_M41-like"/>
</dbReference>
<dbReference type="AlphaFoldDB" id="A0AA38FP69"/>
<sequence length="79" mass="9188">IRKGHNEIFQQDIIDALDKRLFENTGFLMTEEEQRMYARKVPVENISLMAVHEAGHILLAHLFPQFDWHAITFLLPGGK</sequence>
<dbReference type="GO" id="GO:0004222">
    <property type="term" value="F:metalloendopeptidase activity"/>
    <property type="evidence" value="ECO:0007669"/>
    <property type="project" value="InterPro"/>
</dbReference>
<gene>
    <name evidence="1" type="ORF">KI387_035336</name>
</gene>